<proteinExistence type="predicted"/>
<evidence type="ECO:0000256" key="4">
    <source>
        <dbReference type="SAM" id="MobiDB-lite"/>
    </source>
</evidence>
<evidence type="ECO:0000313" key="6">
    <source>
        <dbReference type="EMBL" id="KZV45490.1"/>
    </source>
</evidence>
<dbReference type="EMBL" id="KQ996074">
    <property type="protein sequence ID" value="KZV45490.1"/>
    <property type="molecule type" value="Genomic_DNA"/>
</dbReference>
<evidence type="ECO:0000256" key="2">
    <source>
        <dbReference type="ARBA" id="ARBA00022737"/>
    </source>
</evidence>
<protein>
    <recommendedName>
        <fullName evidence="5">EF-hand domain-containing protein</fullName>
    </recommendedName>
</protein>
<accession>A0A2Z7CEJ9</accession>
<evidence type="ECO:0000256" key="1">
    <source>
        <dbReference type="ARBA" id="ARBA00022723"/>
    </source>
</evidence>
<keyword evidence="2" id="KW-0677">Repeat</keyword>
<dbReference type="Pfam" id="PF13499">
    <property type="entry name" value="EF-hand_7"/>
    <property type="match status" value="1"/>
</dbReference>
<dbReference type="SMART" id="SM00054">
    <property type="entry name" value="EFh"/>
    <property type="match status" value="2"/>
</dbReference>
<organism evidence="6 7">
    <name type="scientific">Dorcoceras hygrometricum</name>
    <dbReference type="NCBI Taxonomy" id="472368"/>
    <lineage>
        <taxon>Eukaryota</taxon>
        <taxon>Viridiplantae</taxon>
        <taxon>Streptophyta</taxon>
        <taxon>Embryophyta</taxon>
        <taxon>Tracheophyta</taxon>
        <taxon>Spermatophyta</taxon>
        <taxon>Magnoliopsida</taxon>
        <taxon>eudicotyledons</taxon>
        <taxon>Gunneridae</taxon>
        <taxon>Pentapetalae</taxon>
        <taxon>asterids</taxon>
        <taxon>lamiids</taxon>
        <taxon>Lamiales</taxon>
        <taxon>Gesneriaceae</taxon>
        <taxon>Didymocarpoideae</taxon>
        <taxon>Trichosporeae</taxon>
        <taxon>Loxocarpinae</taxon>
        <taxon>Dorcoceras</taxon>
    </lineage>
</organism>
<evidence type="ECO:0000259" key="5">
    <source>
        <dbReference type="PROSITE" id="PS50222"/>
    </source>
</evidence>
<evidence type="ECO:0000313" key="7">
    <source>
        <dbReference type="Proteomes" id="UP000250235"/>
    </source>
</evidence>
<feature type="region of interest" description="Disordered" evidence="4">
    <location>
        <begin position="66"/>
        <end position="95"/>
    </location>
</feature>
<dbReference type="Proteomes" id="UP000250235">
    <property type="component" value="Unassembled WGS sequence"/>
</dbReference>
<dbReference type="Gene3D" id="1.10.238.10">
    <property type="entry name" value="EF-hand"/>
    <property type="match status" value="1"/>
</dbReference>
<dbReference type="PROSITE" id="PS50222">
    <property type="entry name" value="EF_HAND_2"/>
    <property type="match status" value="2"/>
</dbReference>
<dbReference type="SUPFAM" id="SSF47473">
    <property type="entry name" value="EF-hand"/>
    <property type="match status" value="1"/>
</dbReference>
<keyword evidence="1" id="KW-0479">Metal-binding</keyword>
<feature type="domain" description="EF-hand" evidence="5">
    <location>
        <begin position="139"/>
        <end position="174"/>
    </location>
</feature>
<dbReference type="CDD" id="cd00051">
    <property type="entry name" value="EFh"/>
    <property type="match status" value="1"/>
</dbReference>
<keyword evidence="7" id="KW-1185">Reference proteome</keyword>
<dbReference type="GO" id="GO:0005509">
    <property type="term" value="F:calcium ion binding"/>
    <property type="evidence" value="ECO:0007669"/>
    <property type="project" value="InterPro"/>
</dbReference>
<keyword evidence="3" id="KW-0106">Calcium</keyword>
<feature type="domain" description="EF-hand" evidence="5">
    <location>
        <begin position="177"/>
        <end position="210"/>
    </location>
</feature>
<dbReference type="AlphaFoldDB" id="A0A2Z7CEJ9"/>
<reference evidence="6 7" key="1">
    <citation type="journal article" date="2015" name="Proc. Natl. Acad. Sci. U.S.A.">
        <title>The resurrection genome of Boea hygrometrica: A blueprint for survival of dehydration.</title>
        <authorList>
            <person name="Xiao L."/>
            <person name="Yang G."/>
            <person name="Zhang L."/>
            <person name="Yang X."/>
            <person name="Zhao S."/>
            <person name="Ji Z."/>
            <person name="Zhou Q."/>
            <person name="Hu M."/>
            <person name="Wang Y."/>
            <person name="Chen M."/>
            <person name="Xu Y."/>
            <person name="Jin H."/>
            <person name="Xiao X."/>
            <person name="Hu G."/>
            <person name="Bao F."/>
            <person name="Hu Y."/>
            <person name="Wan P."/>
            <person name="Li L."/>
            <person name="Deng X."/>
            <person name="Kuang T."/>
            <person name="Xiang C."/>
            <person name="Zhu J.K."/>
            <person name="Oliver M.J."/>
            <person name="He Y."/>
        </authorList>
    </citation>
    <scope>NUCLEOTIDE SEQUENCE [LARGE SCALE GENOMIC DNA]</scope>
    <source>
        <strain evidence="7">cv. XS01</strain>
    </source>
</reference>
<dbReference type="OrthoDB" id="26525at2759"/>
<dbReference type="InterPro" id="IPR011992">
    <property type="entry name" value="EF-hand-dom_pair"/>
</dbReference>
<dbReference type="InterPro" id="IPR002048">
    <property type="entry name" value="EF_hand_dom"/>
</dbReference>
<sequence length="210" mass="24177">MSLDYLKLNQFPVENIVSLNFKSLQLTLIVGLIFKFLLDIVFDKRRIHSFFLGFFQSAIRSQVLVSNPENSESKRRDETMEGGIDSSVKKEKRRADPIMQRGDVQDIVLGSLRLMSSPEEARLDLESHEIFSLFEEKKPSPDEMKDAFDVFDINGDGFIDSKDLQKVLWALGLDKGLGMDSFKRMIDVFDEDGDGRLDFQEFVKFLEFSL</sequence>
<dbReference type="PROSITE" id="PS00018">
    <property type="entry name" value="EF_HAND_1"/>
    <property type="match status" value="2"/>
</dbReference>
<dbReference type="InterPro" id="IPR039647">
    <property type="entry name" value="EF_hand_pair_protein_CML-like"/>
</dbReference>
<dbReference type="PRINTS" id="PR01697">
    <property type="entry name" value="PARVALBUMIN"/>
</dbReference>
<dbReference type="PANTHER" id="PTHR10891">
    <property type="entry name" value="EF-HAND CALCIUM-BINDING DOMAIN CONTAINING PROTEIN"/>
    <property type="match status" value="1"/>
</dbReference>
<dbReference type="InterPro" id="IPR018247">
    <property type="entry name" value="EF_Hand_1_Ca_BS"/>
</dbReference>
<name>A0A2Z7CEJ9_9LAMI</name>
<evidence type="ECO:0000256" key="3">
    <source>
        <dbReference type="ARBA" id="ARBA00022837"/>
    </source>
</evidence>
<gene>
    <name evidence="6" type="ORF">F511_15857</name>
</gene>